<organism evidence="1 2">
    <name type="scientific">Prevotella communis</name>
    <dbReference type="NCBI Taxonomy" id="2913614"/>
    <lineage>
        <taxon>Bacteria</taxon>
        <taxon>Pseudomonadati</taxon>
        <taxon>Bacteroidota</taxon>
        <taxon>Bacteroidia</taxon>
        <taxon>Bacteroidales</taxon>
        <taxon>Prevotellaceae</taxon>
        <taxon>Prevotella</taxon>
    </lineage>
</organism>
<accession>A0A1G7W407</accession>
<name>A0A1G7W407_9BACT</name>
<keyword evidence="2" id="KW-1185">Reference proteome</keyword>
<sequence>MAYSKEFQDYYDYIKEITNGVFSVCAPHRDLFQVKDCEWSVVYDMLHKLSYDSAEVDIKVKREDFAEVEVPLTYDVIAKAIEESWG</sequence>
<dbReference type="RefSeq" id="WP_091816976.1">
    <property type="nucleotide sequence ID" value="NZ_FNCQ01000007.1"/>
</dbReference>
<protein>
    <submittedName>
        <fullName evidence="1">Uncharacterized protein</fullName>
    </submittedName>
</protein>
<reference evidence="2" key="1">
    <citation type="submission" date="2016-10" db="EMBL/GenBank/DDBJ databases">
        <authorList>
            <person name="Varghese N."/>
            <person name="Submissions S."/>
        </authorList>
    </citation>
    <scope>NUCLEOTIDE SEQUENCE [LARGE SCALE GENOMIC DNA]</scope>
    <source>
        <strain evidence="2">BP1-148</strain>
    </source>
</reference>
<gene>
    <name evidence="1" type="ORF">SAMN04487901_10748</name>
</gene>
<evidence type="ECO:0000313" key="2">
    <source>
        <dbReference type="Proteomes" id="UP000198779"/>
    </source>
</evidence>
<proteinExistence type="predicted"/>
<dbReference type="Proteomes" id="UP000198779">
    <property type="component" value="Unassembled WGS sequence"/>
</dbReference>
<dbReference type="EMBL" id="FNCQ01000007">
    <property type="protein sequence ID" value="SDG66687.1"/>
    <property type="molecule type" value="Genomic_DNA"/>
</dbReference>
<dbReference type="AlphaFoldDB" id="A0A1G7W407"/>
<dbReference type="STRING" id="645274.SAMN04487901_10748"/>
<evidence type="ECO:0000313" key="1">
    <source>
        <dbReference type="EMBL" id="SDG66687.1"/>
    </source>
</evidence>